<name>A0AAP2CFX9_9BACT</name>
<dbReference type="AlphaFoldDB" id="A0AAP2CFX9"/>
<evidence type="ECO:0000313" key="1">
    <source>
        <dbReference type="EMBL" id="MBS9523891.1"/>
    </source>
</evidence>
<evidence type="ECO:0000313" key="2">
    <source>
        <dbReference type="Proteomes" id="UP001319104"/>
    </source>
</evidence>
<gene>
    <name evidence="1" type="ORF">KI659_07675</name>
</gene>
<keyword evidence="2" id="KW-1185">Reference proteome</keyword>
<reference evidence="1 2" key="1">
    <citation type="submission" date="2021-05" db="EMBL/GenBank/DDBJ databases">
        <authorList>
            <person name="Zhang Z.D."/>
            <person name="Osman G."/>
        </authorList>
    </citation>
    <scope>NUCLEOTIDE SEQUENCE [LARGE SCALE GENOMIC DNA]</scope>
    <source>
        <strain evidence="1 2">KCTC 32217</strain>
    </source>
</reference>
<comment type="caution">
    <text evidence="1">The sequence shown here is derived from an EMBL/GenBank/DDBJ whole genome shotgun (WGS) entry which is preliminary data.</text>
</comment>
<accession>A0AAP2CFX9</accession>
<sequence length="116" mass="13032">MKDPKTVTVFLTRLLAVFLLVLSFADHEDRIFIGKDYQSAAVEALEFDDIDFPTSVSRSDSQPYSKVERAVILPLALIFNLEITKEIPKVSFPIQHIGIHLPLQVLLDRIACPNAP</sequence>
<dbReference type="EMBL" id="JAHCMY010000003">
    <property type="protein sequence ID" value="MBS9523891.1"/>
    <property type="molecule type" value="Genomic_DNA"/>
</dbReference>
<protein>
    <submittedName>
        <fullName evidence="1">Uncharacterized protein</fullName>
    </submittedName>
</protein>
<proteinExistence type="predicted"/>
<dbReference type="RefSeq" id="WP_213944766.1">
    <property type="nucleotide sequence ID" value="NZ_JAHCMY010000003.1"/>
</dbReference>
<dbReference type="Proteomes" id="UP001319104">
    <property type="component" value="Unassembled WGS sequence"/>
</dbReference>
<organism evidence="1 2">
    <name type="scientific">Litoribacter ruber</name>
    <dbReference type="NCBI Taxonomy" id="702568"/>
    <lineage>
        <taxon>Bacteria</taxon>
        <taxon>Pseudomonadati</taxon>
        <taxon>Bacteroidota</taxon>
        <taxon>Cytophagia</taxon>
        <taxon>Cytophagales</taxon>
        <taxon>Cyclobacteriaceae</taxon>
        <taxon>Litoribacter</taxon>
    </lineage>
</organism>